<dbReference type="PANTHER" id="PTHR42648">
    <property type="entry name" value="TRANSPOSASE, PUTATIVE-RELATED"/>
    <property type="match status" value="1"/>
</dbReference>
<evidence type="ECO:0000256" key="8">
    <source>
        <dbReference type="ARBA" id="ARBA00022801"/>
    </source>
</evidence>
<dbReference type="AlphaFoldDB" id="A0A2H9ZU53"/>
<evidence type="ECO:0000259" key="17">
    <source>
        <dbReference type="PROSITE" id="PS50994"/>
    </source>
</evidence>
<accession>A0A2H9ZU53</accession>
<dbReference type="GO" id="GO:0046872">
    <property type="term" value="F:metal ion binding"/>
    <property type="evidence" value="ECO:0007669"/>
    <property type="project" value="UniProtKB-KW"/>
</dbReference>
<reference evidence="18 19" key="1">
    <citation type="journal article" date="2017" name="Nature">
        <title>The Apostasia genome and the evolution of orchids.</title>
        <authorList>
            <person name="Zhang G.Q."/>
            <person name="Liu K.W."/>
            <person name="Li Z."/>
            <person name="Lohaus R."/>
            <person name="Hsiao Y.Y."/>
            <person name="Niu S.C."/>
            <person name="Wang J.Y."/>
            <person name="Lin Y.C."/>
            <person name="Xu Q."/>
            <person name="Chen L.J."/>
            <person name="Yoshida K."/>
            <person name="Fujiwara S."/>
            <person name="Wang Z.W."/>
            <person name="Zhang Y.Q."/>
            <person name="Mitsuda N."/>
            <person name="Wang M."/>
            <person name="Liu G.H."/>
            <person name="Pecoraro L."/>
            <person name="Huang H.X."/>
            <person name="Xiao X.J."/>
            <person name="Lin M."/>
            <person name="Wu X.Y."/>
            <person name="Wu W.L."/>
            <person name="Chen Y.Y."/>
            <person name="Chang S.B."/>
            <person name="Sakamoto S."/>
            <person name="Ohme-Takagi M."/>
            <person name="Yagi M."/>
            <person name="Zeng S.J."/>
            <person name="Shen C.Y."/>
            <person name="Yeh C.M."/>
            <person name="Luo Y.B."/>
            <person name="Tsai W.C."/>
            <person name="Van de Peer Y."/>
            <person name="Liu Z.J."/>
        </authorList>
    </citation>
    <scope>NUCLEOTIDE SEQUENCE [LARGE SCALE GENOMIC DNA]</scope>
    <source>
        <strain evidence="19">cv. Shenzhen</strain>
        <tissue evidence="18">Stem</tissue>
    </source>
</reference>
<gene>
    <name evidence="18" type="ORF">AXF42_Ash015712</name>
</gene>
<keyword evidence="7" id="KW-0255">Endonuclease</keyword>
<dbReference type="InterPro" id="IPR057670">
    <property type="entry name" value="SH3_retrovirus"/>
</dbReference>
<sequence>MSSVRSMFQDLDESQKLQVRLGDDKQVEVEGKGTLVIKTAQGNTKHLDNVFFVPKLAHNLLSVGQLVASGYSILFDNATCKIKDKESCQIIADIQMTSNNMFPLRISSIGNHALIVKKMNESTLWHFRYGHLHINGLKLLNQKNMVIGLPKINDLENICEECLYGKQSRKSFLIGRTCRATHPLELVYSDLCGPMRIESLSGSRYFILFIDDYTRMNWVYFLKNKSEALEAFKIFKAFVERQSGYFIKVLRTDRGGEFLSHEFKAFCEENGIHRELTAPYTPEQNGVAERKNRTIVEMARSLLKAKGIPNQFWAESVATAVYLLNISPTKAILNRTLYEVWKGRKSRISHLKIFGCIAYVYVNSHDRHKLEDKSEKCIFIGYCPQSKAYRLYNPCSKKLIISRSVIFEENLSWNWNDDKMEFQRHNYVEGFISDSSSLTESENLNVLSPSSMLTGSSSSSPSTLFMTPSSNRNLMPYTSSSEEDS</sequence>
<keyword evidence="19" id="KW-1185">Reference proteome</keyword>
<dbReference type="Pfam" id="PF25597">
    <property type="entry name" value="SH3_retrovirus"/>
    <property type="match status" value="1"/>
</dbReference>
<keyword evidence="5" id="KW-0479">Metal-binding</keyword>
<evidence type="ECO:0000256" key="1">
    <source>
        <dbReference type="ARBA" id="ARBA00002180"/>
    </source>
</evidence>
<dbReference type="GO" id="GO:0006508">
    <property type="term" value="P:proteolysis"/>
    <property type="evidence" value="ECO:0007669"/>
    <property type="project" value="UniProtKB-KW"/>
</dbReference>
<evidence type="ECO:0000256" key="5">
    <source>
        <dbReference type="ARBA" id="ARBA00022723"/>
    </source>
</evidence>
<dbReference type="InterPro" id="IPR036397">
    <property type="entry name" value="RNaseH_sf"/>
</dbReference>
<dbReference type="InterPro" id="IPR054722">
    <property type="entry name" value="PolX-like_BBD"/>
</dbReference>
<evidence type="ECO:0000256" key="15">
    <source>
        <dbReference type="ARBA" id="ARBA00023172"/>
    </source>
</evidence>
<keyword evidence="6" id="KW-0547">Nucleotide-binding</keyword>
<dbReference type="STRING" id="1088818.A0A2H9ZU53"/>
<proteinExistence type="predicted"/>
<dbReference type="InterPro" id="IPR039537">
    <property type="entry name" value="Retrotran_Ty1/copia-like"/>
</dbReference>
<keyword evidence="2" id="KW-1188">Viral release from host cell</keyword>
<name>A0A2H9ZU53_9ASPA</name>
<feature type="domain" description="Integrase catalytic" evidence="17">
    <location>
        <begin position="179"/>
        <end position="345"/>
    </location>
</feature>
<dbReference type="GO" id="GO:0003964">
    <property type="term" value="F:RNA-directed DNA polymerase activity"/>
    <property type="evidence" value="ECO:0007669"/>
    <property type="project" value="UniProtKB-KW"/>
</dbReference>
<protein>
    <submittedName>
        <fullName evidence="18">Retrovirus-related Pol polyprotein from transposon TNT 1-94</fullName>
        <ecNumber evidence="18">3.1.13.-</ecNumber>
    </submittedName>
</protein>
<dbReference type="InterPro" id="IPR012337">
    <property type="entry name" value="RNaseH-like_sf"/>
</dbReference>
<feature type="region of interest" description="Disordered" evidence="16">
    <location>
        <begin position="449"/>
        <end position="485"/>
    </location>
</feature>
<keyword evidence="11" id="KW-0229">DNA integration</keyword>
<evidence type="ECO:0000256" key="6">
    <source>
        <dbReference type="ARBA" id="ARBA00022741"/>
    </source>
</evidence>
<dbReference type="GO" id="GO:0003676">
    <property type="term" value="F:nucleic acid binding"/>
    <property type="evidence" value="ECO:0007669"/>
    <property type="project" value="InterPro"/>
</dbReference>
<evidence type="ECO:0000256" key="7">
    <source>
        <dbReference type="ARBA" id="ARBA00022759"/>
    </source>
</evidence>
<dbReference type="GO" id="GO:0008233">
    <property type="term" value="F:peptidase activity"/>
    <property type="evidence" value="ECO:0007669"/>
    <property type="project" value="UniProtKB-KW"/>
</dbReference>
<keyword evidence="13" id="KW-0548">Nucleotidyltransferase</keyword>
<evidence type="ECO:0000256" key="16">
    <source>
        <dbReference type="SAM" id="MobiDB-lite"/>
    </source>
</evidence>
<organism evidence="18 19">
    <name type="scientific">Apostasia shenzhenica</name>
    <dbReference type="NCBI Taxonomy" id="1088818"/>
    <lineage>
        <taxon>Eukaryota</taxon>
        <taxon>Viridiplantae</taxon>
        <taxon>Streptophyta</taxon>
        <taxon>Embryophyta</taxon>
        <taxon>Tracheophyta</taxon>
        <taxon>Spermatophyta</taxon>
        <taxon>Magnoliopsida</taxon>
        <taxon>Liliopsida</taxon>
        <taxon>Asparagales</taxon>
        <taxon>Orchidaceae</taxon>
        <taxon>Apostasioideae</taxon>
        <taxon>Apostasia</taxon>
    </lineage>
</organism>
<dbReference type="PANTHER" id="PTHR42648:SF11">
    <property type="entry name" value="TRANSPOSON TY4-P GAG-POL POLYPROTEIN"/>
    <property type="match status" value="1"/>
</dbReference>
<dbReference type="Pfam" id="PF00665">
    <property type="entry name" value="rve"/>
    <property type="match status" value="1"/>
</dbReference>
<keyword evidence="14" id="KW-0917">Virion maturation</keyword>
<feature type="compositionally biased region" description="Polar residues" evidence="16">
    <location>
        <begin position="471"/>
        <end position="485"/>
    </location>
</feature>
<dbReference type="InterPro" id="IPR001584">
    <property type="entry name" value="Integrase_cat-core"/>
</dbReference>
<evidence type="ECO:0000256" key="12">
    <source>
        <dbReference type="ARBA" id="ARBA00022918"/>
    </source>
</evidence>
<evidence type="ECO:0000256" key="2">
    <source>
        <dbReference type="ARBA" id="ARBA00022612"/>
    </source>
</evidence>
<dbReference type="EMBL" id="KZ453894">
    <property type="protein sequence ID" value="PKA46818.1"/>
    <property type="molecule type" value="Genomic_DNA"/>
</dbReference>
<dbReference type="GO" id="GO:0006310">
    <property type="term" value="P:DNA recombination"/>
    <property type="evidence" value="ECO:0007669"/>
    <property type="project" value="UniProtKB-KW"/>
</dbReference>
<evidence type="ECO:0000256" key="13">
    <source>
        <dbReference type="ARBA" id="ARBA00022932"/>
    </source>
</evidence>
<evidence type="ECO:0000256" key="4">
    <source>
        <dbReference type="ARBA" id="ARBA00022722"/>
    </source>
</evidence>
<dbReference type="Gene3D" id="3.30.420.10">
    <property type="entry name" value="Ribonuclease H-like superfamily/Ribonuclease H"/>
    <property type="match status" value="1"/>
</dbReference>
<dbReference type="GO" id="GO:0005524">
    <property type="term" value="F:ATP binding"/>
    <property type="evidence" value="ECO:0007669"/>
    <property type="project" value="UniProtKB-KW"/>
</dbReference>
<evidence type="ECO:0000256" key="11">
    <source>
        <dbReference type="ARBA" id="ARBA00022908"/>
    </source>
</evidence>
<keyword evidence="4" id="KW-0540">Nuclease</keyword>
<keyword evidence="10" id="KW-0460">Magnesium</keyword>
<evidence type="ECO:0000256" key="14">
    <source>
        <dbReference type="ARBA" id="ARBA00023113"/>
    </source>
</evidence>
<dbReference type="GO" id="GO:0015074">
    <property type="term" value="P:DNA integration"/>
    <property type="evidence" value="ECO:0007669"/>
    <property type="project" value="UniProtKB-KW"/>
</dbReference>
<keyword evidence="12" id="KW-0695">RNA-directed DNA polymerase</keyword>
<keyword evidence="15" id="KW-0233">DNA recombination</keyword>
<comment type="function">
    <text evidence="1">The aspartyl protease (PR) mediates the proteolytic cleavages of the Gag and Gag-Pol polyproteins after assembly of the VLP.</text>
</comment>
<dbReference type="Pfam" id="PF22936">
    <property type="entry name" value="Pol_BBD"/>
    <property type="match status" value="1"/>
</dbReference>
<dbReference type="EC" id="3.1.13.-" evidence="18"/>
<dbReference type="Pfam" id="PF13976">
    <property type="entry name" value="gag_pre-integrs"/>
    <property type="match status" value="1"/>
</dbReference>
<dbReference type="OrthoDB" id="783290at2759"/>
<keyword evidence="13" id="KW-0239">DNA-directed DNA polymerase</keyword>
<feature type="compositionally biased region" description="Low complexity" evidence="16">
    <location>
        <begin position="449"/>
        <end position="470"/>
    </location>
</feature>
<evidence type="ECO:0000256" key="9">
    <source>
        <dbReference type="ARBA" id="ARBA00022840"/>
    </source>
</evidence>
<dbReference type="Proteomes" id="UP000236161">
    <property type="component" value="Unassembled WGS sequence"/>
</dbReference>
<keyword evidence="8 18" id="KW-0378">Hydrolase</keyword>
<dbReference type="GO" id="GO:0004519">
    <property type="term" value="F:endonuclease activity"/>
    <property type="evidence" value="ECO:0007669"/>
    <property type="project" value="UniProtKB-KW"/>
</dbReference>
<evidence type="ECO:0000313" key="19">
    <source>
        <dbReference type="Proteomes" id="UP000236161"/>
    </source>
</evidence>
<keyword evidence="3" id="KW-0645">Protease</keyword>
<dbReference type="InterPro" id="IPR025724">
    <property type="entry name" value="GAG-pre-integrase_dom"/>
</dbReference>
<dbReference type="SUPFAM" id="SSF53098">
    <property type="entry name" value="Ribonuclease H-like"/>
    <property type="match status" value="1"/>
</dbReference>
<evidence type="ECO:0000256" key="10">
    <source>
        <dbReference type="ARBA" id="ARBA00022842"/>
    </source>
</evidence>
<dbReference type="PROSITE" id="PS50994">
    <property type="entry name" value="INTEGRASE"/>
    <property type="match status" value="1"/>
</dbReference>
<evidence type="ECO:0000256" key="3">
    <source>
        <dbReference type="ARBA" id="ARBA00022670"/>
    </source>
</evidence>
<keyword evidence="9" id="KW-0067">ATP-binding</keyword>
<keyword evidence="13" id="KW-0808">Transferase</keyword>
<dbReference type="GO" id="GO:0003887">
    <property type="term" value="F:DNA-directed DNA polymerase activity"/>
    <property type="evidence" value="ECO:0007669"/>
    <property type="project" value="UniProtKB-KW"/>
</dbReference>
<evidence type="ECO:0000313" key="18">
    <source>
        <dbReference type="EMBL" id="PKA46818.1"/>
    </source>
</evidence>